<gene>
    <name evidence="1" type="ORF">A2777_05375</name>
</gene>
<dbReference type="SUPFAM" id="SSF53795">
    <property type="entry name" value="PEP carboxykinase-like"/>
    <property type="match status" value="1"/>
</dbReference>
<protein>
    <submittedName>
        <fullName evidence="1">Uncharacterized protein</fullName>
    </submittedName>
</protein>
<evidence type="ECO:0000313" key="2">
    <source>
        <dbReference type="Proteomes" id="UP000177354"/>
    </source>
</evidence>
<dbReference type="Gene3D" id="3.40.50.300">
    <property type="entry name" value="P-loop containing nucleotide triphosphate hydrolases"/>
    <property type="match status" value="1"/>
</dbReference>
<proteinExistence type="predicted"/>
<name>A0A1F5YZY5_9BACT</name>
<evidence type="ECO:0000313" key="1">
    <source>
        <dbReference type="EMBL" id="OGG05780.1"/>
    </source>
</evidence>
<accession>A0A1F5YZY5</accession>
<organism evidence="1 2">
    <name type="scientific">Candidatus Gottesmanbacteria bacterium RIFCSPHIGHO2_01_FULL_40_15</name>
    <dbReference type="NCBI Taxonomy" id="1798376"/>
    <lineage>
        <taxon>Bacteria</taxon>
        <taxon>Candidatus Gottesmaniibacteriota</taxon>
    </lineage>
</organism>
<dbReference type="EMBL" id="MFJF01000025">
    <property type="protein sequence ID" value="OGG05780.1"/>
    <property type="molecule type" value="Genomic_DNA"/>
</dbReference>
<dbReference type="InterPro" id="IPR027417">
    <property type="entry name" value="P-loop_NTPase"/>
</dbReference>
<sequence>MKNKDPESIYLKIAGFSIKVNLFDEDIIVPESIYNIRRIIENYFSGVTGSNQTTLPDFEIDIHAQGPQIYQKLKNGELLNYLYMYREFSDKIHSFHHISLTHFSYILIRIIQKLLAAGRGFIMHGSAVELNNYAYIFCGKSGAGKSSIINLLQEKYHAIADDTVIIRKAATGYYLYQSPFIEKNENIEKGNKKFRLQKIFILQKSKECSLKRINNKSQAIKLLTRQLYVDYHSKKEQFRHALDLISDFSEFYYLKFSKNKKDLLDLFNRVETASNRQRQH</sequence>
<reference evidence="1 2" key="1">
    <citation type="journal article" date="2016" name="Nat. Commun.">
        <title>Thousands of microbial genomes shed light on interconnected biogeochemical processes in an aquifer system.</title>
        <authorList>
            <person name="Anantharaman K."/>
            <person name="Brown C.T."/>
            <person name="Hug L.A."/>
            <person name="Sharon I."/>
            <person name="Castelle C.J."/>
            <person name="Probst A.J."/>
            <person name="Thomas B.C."/>
            <person name="Singh A."/>
            <person name="Wilkins M.J."/>
            <person name="Karaoz U."/>
            <person name="Brodie E.L."/>
            <person name="Williams K.H."/>
            <person name="Hubbard S.S."/>
            <person name="Banfield J.F."/>
        </authorList>
    </citation>
    <scope>NUCLEOTIDE SEQUENCE [LARGE SCALE GENOMIC DNA]</scope>
</reference>
<comment type="caution">
    <text evidence="1">The sequence shown here is derived from an EMBL/GenBank/DDBJ whole genome shotgun (WGS) entry which is preliminary data.</text>
</comment>
<dbReference type="AlphaFoldDB" id="A0A1F5YZY5"/>
<dbReference type="Proteomes" id="UP000177354">
    <property type="component" value="Unassembled WGS sequence"/>
</dbReference>